<proteinExistence type="inferred from homology"/>
<protein>
    <submittedName>
        <fullName evidence="4">Bm4862</fullName>
    </submittedName>
</protein>
<evidence type="ECO:0000259" key="3">
    <source>
        <dbReference type="PROSITE" id="PS50240"/>
    </source>
</evidence>
<dbReference type="Pfam" id="PF00089">
    <property type="entry name" value="Trypsin"/>
    <property type="match status" value="1"/>
</dbReference>
<dbReference type="GO" id="GO:0004252">
    <property type="term" value="F:serine-type endopeptidase activity"/>
    <property type="evidence" value="ECO:0007669"/>
    <property type="project" value="InterPro"/>
</dbReference>
<organism evidence="4">
    <name type="scientific">Brugia malayi</name>
    <name type="common">Filarial nematode worm</name>
    <dbReference type="NCBI Taxonomy" id="6279"/>
    <lineage>
        <taxon>Eukaryota</taxon>
        <taxon>Metazoa</taxon>
        <taxon>Ecdysozoa</taxon>
        <taxon>Nematoda</taxon>
        <taxon>Chromadorea</taxon>
        <taxon>Rhabditida</taxon>
        <taxon>Spirurina</taxon>
        <taxon>Spiruromorpha</taxon>
        <taxon>Filarioidea</taxon>
        <taxon>Onchocercidae</taxon>
        <taxon>Brugia</taxon>
    </lineage>
</organism>
<dbReference type="WormBase" id="Bm4862">
    <property type="protein sequence ID" value="BM46556"/>
    <property type="gene ID" value="WBGene00225123"/>
    <property type="gene designation" value="Bma-try-5.1"/>
</dbReference>
<dbReference type="SUPFAM" id="SSF50494">
    <property type="entry name" value="Trypsin-like serine proteases"/>
    <property type="match status" value="1"/>
</dbReference>
<evidence type="ECO:0000256" key="1">
    <source>
        <dbReference type="ARBA" id="ARBA00023157"/>
    </source>
</evidence>
<accession>A0A0K0JGH6</accession>
<dbReference type="InterPro" id="IPR009003">
    <property type="entry name" value="Peptidase_S1_PA"/>
</dbReference>
<evidence type="ECO:0000313" key="4">
    <source>
        <dbReference type="EMBL" id="CTP80815.1"/>
    </source>
</evidence>
<dbReference type="InterPro" id="IPR018114">
    <property type="entry name" value="TRYPSIN_HIS"/>
</dbReference>
<dbReference type="InterPro" id="IPR001254">
    <property type="entry name" value="Trypsin_dom"/>
</dbReference>
<dbReference type="PROSITE" id="PS50240">
    <property type="entry name" value="TRYPSIN_DOM"/>
    <property type="match status" value="1"/>
</dbReference>
<dbReference type="InterPro" id="IPR051487">
    <property type="entry name" value="Ser/Thr_Proteases_Immune/Dev"/>
</dbReference>
<dbReference type="OMA" id="GQWSLLG"/>
<dbReference type="GO" id="GO:0006508">
    <property type="term" value="P:proteolysis"/>
    <property type="evidence" value="ECO:0007669"/>
    <property type="project" value="InterPro"/>
</dbReference>
<dbReference type="Gene3D" id="2.40.10.10">
    <property type="entry name" value="Trypsin-like serine proteases"/>
    <property type="match status" value="1"/>
</dbReference>
<dbReference type="AlphaFoldDB" id="A0A0I9N4B6"/>
<gene>
    <name evidence="5" type="primary">bma-try-5.1</name>
    <name evidence="4 5" type="ORF">Bm4862</name>
    <name evidence="4" type="ORF">BM_Bm4862</name>
</gene>
<dbReference type="PRINTS" id="PR00722">
    <property type="entry name" value="CHYMOTRYPSIN"/>
</dbReference>
<dbReference type="SMART" id="SM00020">
    <property type="entry name" value="Tryp_SPc"/>
    <property type="match status" value="1"/>
</dbReference>
<sequence>MIVHLDNCELIEVIDEGAEKANISALKHILNPVDKYYDPEKCGTTNLTNGKIQFKIMGGENASPGEMPWAVALFHGRIYVCTGTLISQKHVITAAHCFKRIFATKPCNVSFGYYQEESLKKYTVLYGSNCIQQRNGNLCNNAPEMKLSGIIRAQYGRFFNEKCLMADFALLELEDTIEGPLTNYICLGHRNIIRKEDQIRLTGYGWGSIPSSDGEELANNLQLVNFPKTMNRLKCLKISKTEDAICAIESRVASTCRGDSGGGLVVLGSTGQWSLLGVLSYGTECKELRRGNPPRAQVYTDISLYAMDIDIFTGYDTVLRDLYLKHLS</sequence>
<dbReference type="EMBL" id="LN856609">
    <property type="protein sequence ID" value="CTP80815.1"/>
    <property type="molecule type" value="Genomic_DNA"/>
</dbReference>
<dbReference type="InterPro" id="IPR043504">
    <property type="entry name" value="Peptidase_S1_PA_chymotrypsin"/>
</dbReference>
<evidence type="ECO:0000256" key="2">
    <source>
        <dbReference type="ARBA" id="ARBA00024195"/>
    </source>
</evidence>
<reference evidence="4" key="1">
    <citation type="journal article" date="2007" name="Science">
        <title>Draft genome of the filarial nematode parasite Brugia malayi.</title>
        <authorList>
            <person name="Ghedin E."/>
            <person name="Wang S."/>
            <person name="Spiro D."/>
            <person name="Caler E."/>
            <person name="Zhao Q."/>
            <person name="Crabtree J."/>
            <person name="Allen J.E."/>
            <person name="Delcher A.L."/>
            <person name="Guiliano D.B."/>
            <person name="Miranda-Saavedra D."/>
            <person name="Angiuoli S.V."/>
            <person name="Creasy T."/>
            <person name="Amedeo P."/>
            <person name="Haas B."/>
            <person name="El-Sayed N.M."/>
            <person name="Wortman J.R."/>
            <person name="Feldblyum T."/>
            <person name="Tallon L."/>
            <person name="Schatz M."/>
            <person name="Shumway M."/>
            <person name="Koo H."/>
            <person name="Salzberg S.L."/>
            <person name="Schobel S."/>
            <person name="Pertea M."/>
            <person name="Pop M."/>
            <person name="White O."/>
            <person name="Barton G.J."/>
            <person name="Carlow C.K."/>
            <person name="Crawford M.J."/>
            <person name="Daub J."/>
            <person name="Dimmic M.W."/>
            <person name="Estes C.F."/>
            <person name="Foster J.M."/>
            <person name="Ganatra M."/>
            <person name="Gregory W.F."/>
            <person name="Johnson N.M."/>
            <person name="Jin J."/>
            <person name="Komuniecki R."/>
            <person name="Korf I."/>
            <person name="Kumar S."/>
            <person name="Laney S."/>
            <person name="Li B.W."/>
            <person name="Li W."/>
            <person name="Lindblom T.H."/>
            <person name="Lustigman S."/>
            <person name="Ma D."/>
            <person name="Maina C.V."/>
            <person name="Martin D.M."/>
            <person name="McCarter J.P."/>
            <person name="McReynolds L."/>
            <person name="Mitreva M."/>
            <person name="Nutman T.B."/>
            <person name="Parkinson J."/>
            <person name="Peregrin-Alvarez J.M."/>
            <person name="Poole C."/>
            <person name="Ren Q."/>
            <person name="Saunders L."/>
            <person name="Sluder A.E."/>
            <person name="Smith K."/>
            <person name="Stanke M."/>
            <person name="Unnasch T.R."/>
            <person name="Ware J."/>
            <person name="Wei A.D."/>
            <person name="Weil G."/>
            <person name="Williams D.J."/>
            <person name="Zhang Y."/>
            <person name="Williams S.A."/>
            <person name="Fraser-Liggett C."/>
            <person name="Slatko B."/>
            <person name="Blaxter M.L."/>
            <person name="Scott A.L."/>
        </authorList>
    </citation>
    <scope>NUCLEOTIDE SEQUENCE</scope>
    <source>
        <strain evidence="4">FR3</strain>
    </source>
</reference>
<dbReference type="InterPro" id="IPR001314">
    <property type="entry name" value="Peptidase_S1A"/>
</dbReference>
<name>A0A0I9N4B6_BRUMA</name>
<feature type="domain" description="Peptidase S1" evidence="3">
    <location>
        <begin position="56"/>
        <end position="328"/>
    </location>
</feature>
<accession>A0A0I9N4B6</accession>
<reference evidence="4" key="2">
    <citation type="submission" date="2012-12" db="EMBL/GenBank/DDBJ databases">
        <authorList>
            <person name="Gao Y.W."/>
            <person name="Fan S.T."/>
            <person name="Sun H.T."/>
            <person name="Wang Z."/>
            <person name="Gao X.L."/>
            <person name="Li Y.G."/>
            <person name="Wang T.C."/>
            <person name="Zhang K."/>
            <person name="Xu W.W."/>
            <person name="Yu Z.J."/>
            <person name="Xia X.Z."/>
        </authorList>
    </citation>
    <scope>NUCLEOTIDE SEQUENCE</scope>
    <source>
        <strain evidence="4">FR3</strain>
    </source>
</reference>
<comment type="similarity">
    <text evidence="2">Belongs to the peptidase S1 family. CLIP subfamily.</text>
</comment>
<keyword evidence="1" id="KW-1015">Disulfide bond</keyword>
<evidence type="ECO:0000313" key="5">
    <source>
        <dbReference type="WormBase" id="Bm4862"/>
    </source>
</evidence>
<dbReference type="PROSITE" id="PS00134">
    <property type="entry name" value="TRYPSIN_HIS"/>
    <property type="match status" value="1"/>
</dbReference>
<dbReference type="PANTHER" id="PTHR24256">
    <property type="entry name" value="TRYPTASE-RELATED"/>
    <property type="match status" value="1"/>
</dbReference>